<sequence length="790" mass="89314">MKRILYCITFFLIICNGKMIAQNNTIHGQVTDMESNPVDGVAVVLQTLDSVYIDAVITDSLGQFNLGHTADRRYRLLFQHLLYEPFQQEISGADAGTIRLTPKNYELDGIVVKAERPQVKVENGALKYDVPQLMKDKTVNNAFEVVKQLPGIIGGSDEIQLLGAGSPQIVLNGQLTTMSLDQLITLLKSVPSSRVKNVEVMYNAPAKYNIRGALINVILDSGEADGTTLQGEVGVDYLQKHYAAGKAHANLLYATSNLNIDFLMNGGKGRGFVGEDIIARHTLKDQVTEINQTGRGNSNIMNGDMRLGMDYTFKNKDKLSATYYLGGSNTKTHRSAETSFLTPEQSYSTDQRFSRTNGDDDATLHNVRFQYDGHSGLMAGIDFTKYRSPSFQHFLEKRGEETLTDMSNNSRQNISQWALFANHTHTFATGWTLNYGVHGGYTFSKTYNDYLYNKGNGYELDPESLENNLQKEYTGNVFLEASKNFGDHFSATASVKGEYFKSDYTSNGKKSTLWNDWTFFPNASLTYTFTPQHIMQLNMNSDKTYPSYWDITPQSTPMNSYSEIVGNPALKPYCSYEGQLLYIFKQKYTFMVFAQYEPDYFAQLPYQSSTELKNVFRYENMDYNLMVGIGAVIPFRIGEFMNSQFTAQGIRMQQKLDHFNDISFNNSKYLGQFFLNNTFTLSKSRPNLKLDLNGYYITGAVQGIYDLGSVYNVSAGLKWQFANDKATVLLKCDNIFRSNIPKKVEINQANQYSRMSKIDDTRCLTVSFIWKFGGYKSKEHDKVDTSRFGK</sequence>
<feature type="chain" id="PRO_5002488501" description="Outer membrane protein beta-barrel domain-containing protein" evidence="5">
    <location>
        <begin position="22"/>
        <end position="790"/>
    </location>
</feature>
<dbReference type="RefSeq" id="WP_028729153.1">
    <property type="nucleotide sequence ID" value="NZ_KE386763.1"/>
</dbReference>
<evidence type="ECO:0000313" key="7">
    <source>
        <dbReference type="EMBL" id="KKB49286.1"/>
    </source>
</evidence>
<keyword evidence="5" id="KW-0732">Signal</keyword>
<dbReference type="EMBL" id="AQHW01000025">
    <property type="protein sequence ID" value="KKB49286.1"/>
    <property type="molecule type" value="Genomic_DNA"/>
</dbReference>
<dbReference type="SUPFAM" id="SSF49464">
    <property type="entry name" value="Carboxypeptidase regulatory domain-like"/>
    <property type="match status" value="1"/>
</dbReference>
<dbReference type="HOGENOM" id="CLU_017617_2_0_10"/>
<dbReference type="InterPro" id="IPR041700">
    <property type="entry name" value="OMP_b-brl_3"/>
</dbReference>
<protein>
    <recommendedName>
        <fullName evidence="6">Outer membrane protein beta-barrel domain-containing protein</fullName>
    </recommendedName>
</protein>
<evidence type="ECO:0000313" key="8">
    <source>
        <dbReference type="Proteomes" id="UP000033035"/>
    </source>
</evidence>
<comment type="caution">
    <text evidence="7">The sequence shown here is derived from an EMBL/GenBank/DDBJ whole genome shotgun (WGS) entry which is preliminary data.</text>
</comment>
<dbReference type="STRING" id="1203610.HMPREF1536_04350"/>
<dbReference type="SUPFAM" id="SSF56935">
    <property type="entry name" value="Porins"/>
    <property type="match status" value="1"/>
</dbReference>
<keyword evidence="8" id="KW-1185">Reference proteome</keyword>
<keyword evidence="2" id="KW-0472">Membrane</keyword>
<dbReference type="Pfam" id="PF14905">
    <property type="entry name" value="OMP_b-brl_3"/>
    <property type="match status" value="1"/>
</dbReference>
<evidence type="ECO:0000256" key="1">
    <source>
        <dbReference type="ARBA" id="ARBA00004442"/>
    </source>
</evidence>
<evidence type="ECO:0000256" key="3">
    <source>
        <dbReference type="ARBA" id="ARBA00023237"/>
    </source>
</evidence>
<gene>
    <name evidence="7" type="ORF">HMPREF1536_04350</name>
</gene>
<feature type="signal peptide" evidence="5">
    <location>
        <begin position="1"/>
        <end position="21"/>
    </location>
</feature>
<reference evidence="7 8" key="1">
    <citation type="submission" date="2013-04" db="EMBL/GenBank/DDBJ databases">
        <title>The Genome Sequence of Parabacteroides gordonii DSM 23371.</title>
        <authorList>
            <consortium name="The Broad Institute Genomics Platform"/>
            <person name="Earl A."/>
            <person name="Ward D."/>
            <person name="Feldgarden M."/>
            <person name="Gevers D."/>
            <person name="Martens E."/>
            <person name="Sakamoto M."/>
            <person name="Benno Y."/>
            <person name="Suzuki N."/>
            <person name="Matsunaga N."/>
            <person name="Koshihara K."/>
            <person name="Seki M."/>
            <person name="Komiya H."/>
            <person name="Walker B."/>
            <person name="Young S."/>
            <person name="Zeng Q."/>
            <person name="Gargeya S."/>
            <person name="Fitzgerald M."/>
            <person name="Haas B."/>
            <person name="Abouelleil A."/>
            <person name="Allen A.W."/>
            <person name="Alvarado L."/>
            <person name="Arachchi H.M."/>
            <person name="Berlin A.M."/>
            <person name="Chapman S.B."/>
            <person name="Gainer-Dewar J."/>
            <person name="Goldberg J."/>
            <person name="Griggs A."/>
            <person name="Gujja S."/>
            <person name="Hansen M."/>
            <person name="Howarth C."/>
            <person name="Imamovic A."/>
            <person name="Ireland A."/>
            <person name="Larimer J."/>
            <person name="McCowan C."/>
            <person name="Murphy C."/>
            <person name="Pearson M."/>
            <person name="Poon T.W."/>
            <person name="Priest M."/>
            <person name="Roberts A."/>
            <person name="Saif S."/>
            <person name="Shea T."/>
            <person name="Sisk P."/>
            <person name="Sykes S."/>
            <person name="Wortman J."/>
            <person name="Nusbaum C."/>
            <person name="Birren B."/>
        </authorList>
    </citation>
    <scope>NUCLEOTIDE SEQUENCE [LARGE SCALE GENOMIC DNA]</scope>
    <source>
        <strain evidence="7 8">MS-1</strain>
    </source>
</reference>
<evidence type="ECO:0000259" key="6">
    <source>
        <dbReference type="Pfam" id="PF14905"/>
    </source>
</evidence>
<evidence type="ECO:0000256" key="2">
    <source>
        <dbReference type="ARBA" id="ARBA00023136"/>
    </source>
</evidence>
<accession>A0A0F5IUR2</accession>
<dbReference type="Gene3D" id="2.40.170.20">
    <property type="entry name" value="TonB-dependent receptor, beta-barrel domain"/>
    <property type="match status" value="1"/>
</dbReference>
<organism evidence="7 8">
    <name type="scientific">Parabacteroides gordonii MS-1 = DSM 23371</name>
    <dbReference type="NCBI Taxonomy" id="1203610"/>
    <lineage>
        <taxon>Bacteria</taxon>
        <taxon>Pseudomonadati</taxon>
        <taxon>Bacteroidota</taxon>
        <taxon>Bacteroidia</taxon>
        <taxon>Bacteroidales</taxon>
        <taxon>Tannerellaceae</taxon>
        <taxon>Parabacteroides</taxon>
    </lineage>
</organism>
<feature type="region of interest" description="Disordered" evidence="4">
    <location>
        <begin position="335"/>
        <end position="359"/>
    </location>
</feature>
<dbReference type="PATRIC" id="fig|1203610.3.peg.4427"/>
<keyword evidence="3" id="KW-0998">Cell outer membrane</keyword>
<dbReference type="AlphaFoldDB" id="A0A0F5IUR2"/>
<comment type="subcellular location">
    <subcellularLocation>
        <location evidence="1">Cell outer membrane</location>
    </subcellularLocation>
</comment>
<dbReference type="InterPro" id="IPR008969">
    <property type="entry name" value="CarboxyPept-like_regulatory"/>
</dbReference>
<proteinExistence type="predicted"/>
<dbReference type="Proteomes" id="UP000033035">
    <property type="component" value="Unassembled WGS sequence"/>
</dbReference>
<feature type="domain" description="Outer membrane protein beta-barrel" evidence="6">
    <location>
        <begin position="369"/>
        <end position="770"/>
    </location>
</feature>
<feature type="compositionally biased region" description="Polar residues" evidence="4">
    <location>
        <begin position="337"/>
        <end position="356"/>
    </location>
</feature>
<dbReference type="Pfam" id="PF13620">
    <property type="entry name" value="CarboxypepD_reg"/>
    <property type="match status" value="1"/>
</dbReference>
<dbReference type="GO" id="GO:0009279">
    <property type="term" value="C:cell outer membrane"/>
    <property type="evidence" value="ECO:0007669"/>
    <property type="project" value="UniProtKB-SubCell"/>
</dbReference>
<evidence type="ECO:0000256" key="5">
    <source>
        <dbReference type="SAM" id="SignalP"/>
    </source>
</evidence>
<name>A0A0F5IUR2_9BACT</name>
<dbReference type="InterPro" id="IPR036942">
    <property type="entry name" value="Beta-barrel_TonB_sf"/>
</dbReference>
<evidence type="ECO:0000256" key="4">
    <source>
        <dbReference type="SAM" id="MobiDB-lite"/>
    </source>
</evidence>